<gene>
    <name evidence="1" type="ORF">O6H91_03G053100</name>
</gene>
<dbReference type="Proteomes" id="UP001162992">
    <property type="component" value="Chromosome 3"/>
</dbReference>
<dbReference type="EMBL" id="CM055094">
    <property type="protein sequence ID" value="KAJ7562050.1"/>
    <property type="molecule type" value="Genomic_DNA"/>
</dbReference>
<keyword evidence="2" id="KW-1185">Reference proteome</keyword>
<protein>
    <submittedName>
        <fullName evidence="1">Uncharacterized protein</fullName>
    </submittedName>
</protein>
<evidence type="ECO:0000313" key="1">
    <source>
        <dbReference type="EMBL" id="KAJ7562050.1"/>
    </source>
</evidence>
<evidence type="ECO:0000313" key="2">
    <source>
        <dbReference type="Proteomes" id="UP001162992"/>
    </source>
</evidence>
<reference evidence="2" key="1">
    <citation type="journal article" date="2024" name="Proc. Natl. Acad. Sci. U.S.A.">
        <title>Extraordinary preservation of gene collinearity over three hundred million years revealed in homosporous lycophytes.</title>
        <authorList>
            <person name="Li C."/>
            <person name="Wickell D."/>
            <person name="Kuo L.Y."/>
            <person name="Chen X."/>
            <person name="Nie B."/>
            <person name="Liao X."/>
            <person name="Peng D."/>
            <person name="Ji J."/>
            <person name="Jenkins J."/>
            <person name="Williams M."/>
            <person name="Shu S."/>
            <person name="Plott C."/>
            <person name="Barry K."/>
            <person name="Rajasekar S."/>
            <person name="Grimwood J."/>
            <person name="Han X."/>
            <person name="Sun S."/>
            <person name="Hou Z."/>
            <person name="He W."/>
            <person name="Dai G."/>
            <person name="Sun C."/>
            <person name="Schmutz J."/>
            <person name="Leebens-Mack J.H."/>
            <person name="Li F.W."/>
            <person name="Wang L."/>
        </authorList>
    </citation>
    <scope>NUCLEOTIDE SEQUENCE [LARGE SCALE GENOMIC DNA]</scope>
    <source>
        <strain evidence="2">cv. PW_Plant_1</strain>
    </source>
</reference>
<comment type="caution">
    <text evidence="1">The sequence shown here is derived from an EMBL/GenBank/DDBJ whole genome shotgun (WGS) entry which is preliminary data.</text>
</comment>
<name>A0ACC2E6B3_DIPCM</name>
<organism evidence="1 2">
    <name type="scientific">Diphasiastrum complanatum</name>
    <name type="common">Issler's clubmoss</name>
    <name type="synonym">Lycopodium complanatum</name>
    <dbReference type="NCBI Taxonomy" id="34168"/>
    <lineage>
        <taxon>Eukaryota</taxon>
        <taxon>Viridiplantae</taxon>
        <taxon>Streptophyta</taxon>
        <taxon>Embryophyta</taxon>
        <taxon>Tracheophyta</taxon>
        <taxon>Lycopodiopsida</taxon>
        <taxon>Lycopodiales</taxon>
        <taxon>Lycopodiaceae</taxon>
        <taxon>Lycopodioideae</taxon>
        <taxon>Diphasiastrum</taxon>
    </lineage>
</organism>
<proteinExistence type="predicted"/>
<sequence length="122" mass="13383">MGTALARPNKLLTCGVVKAGDKTPLDTRASATHWRRDHTLAPRGTMLTLAPRPHPHWHHPHAGPQWRWAPAPGPHNGARTLAREHARGHRAPGLCTGTSMLTHAWEKMGSFTIYAGRFISPS</sequence>
<accession>A0ACC2E6B3</accession>